<keyword evidence="3" id="KW-1133">Transmembrane helix</keyword>
<organism evidence="4 5">
    <name type="scientific">Anaerocolumna chitinilytica</name>
    <dbReference type="NCBI Taxonomy" id="1727145"/>
    <lineage>
        <taxon>Bacteria</taxon>
        <taxon>Bacillati</taxon>
        <taxon>Bacillota</taxon>
        <taxon>Clostridia</taxon>
        <taxon>Lachnospirales</taxon>
        <taxon>Lachnospiraceae</taxon>
        <taxon>Anaerocolumna</taxon>
    </lineage>
</organism>
<evidence type="ECO:0000313" key="5">
    <source>
        <dbReference type="Proteomes" id="UP000515703"/>
    </source>
</evidence>
<evidence type="ECO:0000256" key="1">
    <source>
        <dbReference type="SAM" id="Coils"/>
    </source>
</evidence>
<reference evidence="4 5" key="1">
    <citation type="submission" date="2020-08" db="EMBL/GenBank/DDBJ databases">
        <title>Draft genome sequencing of an Anaerocolumna strain isolated from anoxic soil subjected to BSD treatment.</title>
        <authorList>
            <person name="Uek A."/>
            <person name="Tonouchi A."/>
        </authorList>
    </citation>
    <scope>NUCLEOTIDE SEQUENCE [LARGE SCALE GENOMIC DNA]</scope>
    <source>
        <strain evidence="4 5">CTTW</strain>
    </source>
</reference>
<dbReference type="KEGG" id="acht:bsdcttw_42260"/>
<feature type="compositionally biased region" description="Polar residues" evidence="2">
    <location>
        <begin position="142"/>
        <end position="153"/>
    </location>
</feature>
<keyword evidence="3" id="KW-0812">Transmembrane</keyword>
<keyword evidence="3" id="KW-0472">Membrane</keyword>
<evidence type="ECO:0000256" key="2">
    <source>
        <dbReference type="SAM" id="MobiDB-lite"/>
    </source>
</evidence>
<evidence type="ECO:0000313" key="4">
    <source>
        <dbReference type="EMBL" id="BCK01186.1"/>
    </source>
</evidence>
<feature type="coiled-coil region" evidence="1">
    <location>
        <begin position="39"/>
        <end position="66"/>
    </location>
</feature>
<dbReference type="EMBL" id="AP023368">
    <property type="protein sequence ID" value="BCK01186.1"/>
    <property type="molecule type" value="Genomic_DNA"/>
</dbReference>
<gene>
    <name evidence="4" type="ORF">bsdcttw_42260</name>
</gene>
<feature type="region of interest" description="Disordered" evidence="2">
    <location>
        <begin position="115"/>
        <end position="153"/>
    </location>
</feature>
<feature type="compositionally biased region" description="Polar residues" evidence="2">
    <location>
        <begin position="115"/>
        <end position="126"/>
    </location>
</feature>
<evidence type="ECO:0000256" key="3">
    <source>
        <dbReference type="SAM" id="Phobius"/>
    </source>
</evidence>
<name>A0A7M3S9B8_9FIRM</name>
<keyword evidence="5" id="KW-1185">Reference proteome</keyword>
<dbReference type="Proteomes" id="UP000515703">
    <property type="component" value="Chromosome"/>
</dbReference>
<reference evidence="4 5" key="2">
    <citation type="submission" date="2020-08" db="EMBL/GenBank/DDBJ databases">
        <authorList>
            <person name="Ueki A."/>
            <person name="Tonouchi A."/>
        </authorList>
    </citation>
    <scope>NUCLEOTIDE SEQUENCE [LARGE SCALE GENOMIC DNA]</scope>
    <source>
        <strain evidence="4 5">CTTW</strain>
    </source>
</reference>
<dbReference type="AlphaFoldDB" id="A0A7M3S9B8"/>
<keyword evidence="1" id="KW-0175">Coiled coil</keyword>
<feature type="transmembrane region" description="Helical" evidence="3">
    <location>
        <begin position="72"/>
        <end position="89"/>
    </location>
</feature>
<accession>A0A7M3S9B8</accession>
<protein>
    <recommendedName>
        <fullName evidence="6">DUF4367 domain-containing protein</fullName>
    </recommendedName>
</protein>
<dbReference type="RefSeq" id="WP_185256781.1">
    <property type="nucleotide sequence ID" value="NZ_AP023368.1"/>
</dbReference>
<evidence type="ECO:0008006" key="6">
    <source>
        <dbReference type="Google" id="ProtNLM"/>
    </source>
</evidence>
<sequence>MEKNITGTNPSPDRDDMELKRRLDAAFELDTLTVSEDLIQRTLLKIKEMDNTVTELQEATQKHRRRYPARRFVGAAAAVLLLVTAVWAYQNNLNLDKRDTGTALNEKMNLNMQEVPNPESSLASDSAAQDKKEAKVAAADESSNAGGSDTANDTSKSITFSAAAADTEQSLLGTKALTLTQSYAINAEDIKSFTAENSDNGKVIEKSTDSVSKLYALIDNYTSTISDTQATGNVDYRFVITDKAGKTITFEFYEDNFISVTDKRSQEGILTTYTIDNGDGLLKDIGNFLKE</sequence>
<proteinExistence type="predicted"/>